<dbReference type="GeneID" id="26644280"/>
<reference evidence="1 2" key="1">
    <citation type="submission" date="2014-08" db="EMBL/GenBank/DDBJ databases">
        <title>Isolation and characterization of bacteriophages infecting R. solanacearum from Thailand.</title>
        <authorList>
            <person name="Narulita E."/>
            <person name="Kawasaki T."/>
            <person name="Fujie M."/>
            <person name="Yamada T."/>
        </authorList>
    </citation>
    <scope>NUCLEOTIDE SEQUENCE [LARGE SCALE GENOMIC DNA]</scope>
</reference>
<evidence type="ECO:0000313" key="2">
    <source>
        <dbReference type="Proteomes" id="UP000203427"/>
    </source>
</evidence>
<protein>
    <submittedName>
        <fullName evidence="1">Uncharacterized protein</fullName>
    </submittedName>
</protein>
<evidence type="ECO:0000313" key="1">
    <source>
        <dbReference type="EMBL" id="BAP34906.1"/>
    </source>
</evidence>
<proteinExistence type="predicted"/>
<keyword evidence="2" id="KW-1185">Reference proteome</keyword>
<organism evidence="1 2">
    <name type="scientific">Ralstonia phage RSJ5</name>
    <dbReference type="NCBI Taxonomy" id="1538364"/>
    <lineage>
        <taxon>Viruses</taxon>
        <taxon>Duplodnaviria</taxon>
        <taxon>Heunggongvirae</taxon>
        <taxon>Uroviricota</taxon>
        <taxon>Caudoviricetes</taxon>
        <taxon>Autographivirales</taxon>
        <taxon>Autonotataviridae</taxon>
        <taxon>Risjevirus</taxon>
        <taxon>Risjevirus RSJ5</taxon>
    </lineage>
</organism>
<dbReference type="Proteomes" id="UP000203427">
    <property type="component" value="Segment"/>
</dbReference>
<dbReference type="RefSeq" id="YP_009218104.1">
    <property type="nucleotide sequence ID" value="NC_029007.1"/>
</dbReference>
<accession>A0A077KTD4</accession>
<name>A0A077KTD4_9CAUD</name>
<dbReference type="KEGG" id="vg:26644280"/>
<dbReference type="EMBL" id="AB983711">
    <property type="protein sequence ID" value="BAP34906.1"/>
    <property type="molecule type" value="Genomic_DNA"/>
</dbReference>
<sequence length="75" mass="8429">MKYAAACIVGGVVHDVDTALILCDTWGPYLTAGRLTLLRIREDDKTQISRYSTIDALRRDLLLIQSDPNHTKDKL</sequence>